<evidence type="ECO:0000256" key="1">
    <source>
        <dbReference type="SAM" id="SignalP"/>
    </source>
</evidence>
<dbReference type="Proteomes" id="UP000320722">
    <property type="component" value="Chromosome"/>
</dbReference>
<reference evidence="2 3" key="1">
    <citation type="submission" date="2019-02" db="EMBL/GenBank/DDBJ databases">
        <title>Deep-cultivation of Planctomycetes and their phenomic and genomic characterization uncovers novel biology.</title>
        <authorList>
            <person name="Wiegand S."/>
            <person name="Jogler M."/>
            <person name="Boedeker C."/>
            <person name="Pinto D."/>
            <person name="Vollmers J."/>
            <person name="Rivas-Marin E."/>
            <person name="Kohn T."/>
            <person name="Peeters S.H."/>
            <person name="Heuer A."/>
            <person name="Rast P."/>
            <person name="Oberbeckmann S."/>
            <person name="Bunk B."/>
            <person name="Jeske O."/>
            <person name="Meyerdierks A."/>
            <person name="Storesund J.E."/>
            <person name="Kallscheuer N."/>
            <person name="Luecker S."/>
            <person name="Lage O.M."/>
            <person name="Pohl T."/>
            <person name="Merkel B.J."/>
            <person name="Hornburger P."/>
            <person name="Mueller R.-W."/>
            <person name="Bruemmer F."/>
            <person name="Labrenz M."/>
            <person name="Spormann A.M."/>
            <person name="Op den Camp H."/>
            <person name="Overmann J."/>
            <person name="Amann R."/>
            <person name="Jetten M.S.M."/>
            <person name="Mascher T."/>
            <person name="Medema M.H."/>
            <person name="Devos D.P."/>
            <person name="Kaster A.-K."/>
            <person name="Ovreas L."/>
            <person name="Rohde M."/>
            <person name="Galperin M.Y."/>
            <person name="Jogler C."/>
        </authorList>
    </citation>
    <scope>NUCLEOTIDE SEQUENCE [LARGE SCALE GENOMIC DNA]</scope>
    <source>
        <strain evidence="2 3">V6</strain>
    </source>
</reference>
<evidence type="ECO:0000313" key="3">
    <source>
        <dbReference type="Proteomes" id="UP000320722"/>
    </source>
</evidence>
<proteinExistence type="predicted"/>
<gene>
    <name evidence="2" type="ORF">V6x_21570</name>
</gene>
<dbReference type="AlphaFoldDB" id="A0A517WB24"/>
<keyword evidence="1" id="KW-0732">Signal</keyword>
<organism evidence="2 3">
    <name type="scientific">Gimesia chilikensis</name>
    <dbReference type="NCBI Taxonomy" id="2605989"/>
    <lineage>
        <taxon>Bacteria</taxon>
        <taxon>Pseudomonadati</taxon>
        <taxon>Planctomycetota</taxon>
        <taxon>Planctomycetia</taxon>
        <taxon>Planctomycetales</taxon>
        <taxon>Planctomycetaceae</taxon>
        <taxon>Gimesia</taxon>
    </lineage>
</organism>
<evidence type="ECO:0000313" key="2">
    <source>
        <dbReference type="EMBL" id="QDU02452.1"/>
    </source>
</evidence>
<feature type="signal peptide" evidence="1">
    <location>
        <begin position="1"/>
        <end position="25"/>
    </location>
</feature>
<name>A0A517WB24_9PLAN</name>
<accession>A0A517WB24</accession>
<dbReference type="EMBL" id="CP036347">
    <property type="protein sequence ID" value="QDU02452.1"/>
    <property type="molecule type" value="Genomic_DNA"/>
</dbReference>
<sequence length="322" mass="35828" precursor="true">MPLSSYNPHYQISSLLIMMASLLFADITQAEELNGNAVIRHKTGDSEIVITTTNRLAGAIHSLTWNGKEFIDSFDHGRQLQSAASFDCARPGEFWAECFNPTEAGSRSDGAGPSSSSRLLRIQAQGNQLTTTTQMAYWLAPGQKSSGRPALNERILSNHRLTKQVRIGYQNLDQVLDYRVTFTIPAGEQHHYAQFEALTGYMPAEFESFWKLDPKTGTLNSLDDGPGEQRFPVILSTKDQQYAMGVFSPDQPAPGFEHAGYGRFRFAPQKVVKWNCVFRVRDLQGVAAGSYSYQVFVAVGTLEDVRRNLMDLIKMTGQKASE</sequence>
<protein>
    <submittedName>
        <fullName evidence="2">Uncharacterized protein</fullName>
    </submittedName>
</protein>
<feature type="chain" id="PRO_5022240233" evidence="1">
    <location>
        <begin position="26"/>
        <end position="322"/>
    </location>
</feature>
<dbReference type="RefSeq" id="WP_145039264.1">
    <property type="nucleotide sequence ID" value="NZ_CP036347.1"/>
</dbReference>